<protein>
    <submittedName>
        <fullName evidence="3">22954_t:CDS:1</fullName>
    </submittedName>
</protein>
<dbReference type="SUPFAM" id="SSF55961">
    <property type="entry name" value="Bet v1-like"/>
    <property type="match status" value="2"/>
</dbReference>
<dbReference type="CDD" id="cd00177">
    <property type="entry name" value="START"/>
    <property type="match status" value="1"/>
</dbReference>
<comment type="caution">
    <text evidence="3">The sequence shown here is derived from an EMBL/GenBank/DDBJ whole genome shotgun (WGS) entry which is preliminary data.</text>
</comment>
<dbReference type="InterPro" id="IPR002913">
    <property type="entry name" value="START_lipid-bd_dom"/>
</dbReference>
<feature type="compositionally biased region" description="Basic and acidic residues" evidence="1">
    <location>
        <begin position="270"/>
        <end position="286"/>
    </location>
</feature>
<evidence type="ECO:0000259" key="2">
    <source>
        <dbReference type="PROSITE" id="PS50848"/>
    </source>
</evidence>
<reference evidence="3" key="1">
    <citation type="submission" date="2021-06" db="EMBL/GenBank/DDBJ databases">
        <authorList>
            <person name="Kallberg Y."/>
            <person name="Tangrot J."/>
            <person name="Rosling A."/>
        </authorList>
    </citation>
    <scope>NUCLEOTIDE SEQUENCE</scope>
    <source>
        <strain evidence="3">MA453B</strain>
    </source>
</reference>
<dbReference type="PANTHER" id="PTHR19308:SF14">
    <property type="entry name" value="START DOMAIN-CONTAINING PROTEIN"/>
    <property type="match status" value="1"/>
</dbReference>
<evidence type="ECO:0000313" key="4">
    <source>
        <dbReference type="Proteomes" id="UP000789405"/>
    </source>
</evidence>
<evidence type="ECO:0000256" key="1">
    <source>
        <dbReference type="SAM" id="MobiDB-lite"/>
    </source>
</evidence>
<feature type="region of interest" description="Disordered" evidence="1">
    <location>
        <begin position="257"/>
        <end position="301"/>
    </location>
</feature>
<dbReference type="GO" id="GO:0008289">
    <property type="term" value="F:lipid binding"/>
    <property type="evidence" value="ECO:0007669"/>
    <property type="project" value="InterPro"/>
</dbReference>
<name>A0A9N8ZBS7_9GLOM</name>
<gene>
    <name evidence="3" type="ORF">DERYTH_LOCUS1832</name>
</gene>
<dbReference type="OrthoDB" id="196858at2759"/>
<keyword evidence="4" id="KW-1185">Reference proteome</keyword>
<evidence type="ECO:0000313" key="3">
    <source>
        <dbReference type="EMBL" id="CAG8479106.1"/>
    </source>
</evidence>
<feature type="domain" description="START" evidence="2">
    <location>
        <begin position="130"/>
        <end position="209"/>
    </location>
</feature>
<dbReference type="GO" id="GO:0005737">
    <property type="term" value="C:cytoplasm"/>
    <property type="evidence" value="ECO:0007669"/>
    <property type="project" value="UniProtKB-ARBA"/>
</dbReference>
<dbReference type="Gene3D" id="3.30.530.20">
    <property type="match status" value="2"/>
</dbReference>
<feature type="domain" description="START" evidence="2">
    <location>
        <begin position="356"/>
        <end position="533"/>
    </location>
</feature>
<dbReference type="InterPro" id="IPR023393">
    <property type="entry name" value="START-like_dom_sf"/>
</dbReference>
<dbReference type="Pfam" id="PF01852">
    <property type="entry name" value="START"/>
    <property type="match status" value="2"/>
</dbReference>
<proteinExistence type="predicted"/>
<dbReference type="PANTHER" id="PTHR19308">
    <property type="entry name" value="PHOSPHATIDYLCHOLINE TRANSFER PROTEIN"/>
    <property type="match status" value="1"/>
</dbReference>
<organism evidence="3 4">
    <name type="scientific">Dentiscutata erythropus</name>
    <dbReference type="NCBI Taxonomy" id="1348616"/>
    <lineage>
        <taxon>Eukaryota</taxon>
        <taxon>Fungi</taxon>
        <taxon>Fungi incertae sedis</taxon>
        <taxon>Mucoromycota</taxon>
        <taxon>Glomeromycotina</taxon>
        <taxon>Glomeromycetes</taxon>
        <taxon>Diversisporales</taxon>
        <taxon>Gigasporaceae</taxon>
        <taxon>Dentiscutata</taxon>
    </lineage>
</organism>
<dbReference type="PROSITE" id="PS50848">
    <property type="entry name" value="START"/>
    <property type="match status" value="2"/>
</dbReference>
<dbReference type="AlphaFoldDB" id="A0A9N8ZBS7"/>
<sequence>MSKVQVSDPKLWNPFLHELSRRGFDDIEYDDKKTVDEYLDEYLDDESEESNEHHVKTVVLPKATTQHYIEKAKQSLNDLKIEPQEIPNFRYLWVNVKLKVLIRYQFLPLSEVGGSGMTGADYLFRLISLKKVEWNSNGTIYFVSTSINTEKIPFVNGKIRSFLSLSGWILEPISNNPPRTRVTYVVQIHVKGWVPTVVAKKYLSRRPLVINKINNYLQRHGAPELSLPPTPSASAHTSLFLDRNELNFNDNLSVDLNTPVVPVDQPNEPEGNHEENSKLISKDHDQSSLPSSSEHTPEHGFKDFTIPLSHLPILLSENNPKLSQEPKSDPPVLEMPTVKKVKLHPHHDTALEAIRLLKSLARDQSSWELYSESKGVKVYLKDAPGKSVPCMRGDITIYGDFLPEDICSYTTSLDARKLWDDRYEEGSTIERYSLTNVMTRSAMKGTFPISGRDFAMICTIERDPDGTIWCVAKSIVDSKIPENKKYIRAELNLAGWELRPIYDSAGNRTAVDLKYIVDIDIKLDSVPSRILKSISMQTPMCVVKIDELLKNIGFPPYIRHTTGEIIHEEFNTDNFQYDLILTNNGEEKGITELRTSNKMYPNGFNISIRPTDVMVDLHPNDNGVFCITVPAGINAKELSILITKNSSRDGQITYNGSKLLRPIYKNENRDNKLSTASISKIDVQSKRTREVPQMHQDQQISKASIQPSTSKKISLPTEINNIEINHNKNSDNVEHKESSKMYKQRSDLIVLSEQIKFDYKQLGIMFASMLLAYQAGKLSGC</sequence>
<accession>A0A9N8ZBS7</accession>
<dbReference type="InterPro" id="IPR051213">
    <property type="entry name" value="START_lipid_transfer"/>
</dbReference>
<dbReference type="EMBL" id="CAJVPY010000543">
    <property type="protein sequence ID" value="CAG8479106.1"/>
    <property type="molecule type" value="Genomic_DNA"/>
</dbReference>
<dbReference type="SMART" id="SM00234">
    <property type="entry name" value="START"/>
    <property type="match status" value="1"/>
</dbReference>
<dbReference type="Proteomes" id="UP000789405">
    <property type="component" value="Unassembled WGS sequence"/>
</dbReference>